<dbReference type="Gene3D" id="3.10.120.10">
    <property type="entry name" value="Cytochrome b5-like heme/steroid binding domain"/>
    <property type="match status" value="1"/>
</dbReference>
<gene>
    <name evidence="3" type="ordered locus">Desti_4452</name>
</gene>
<dbReference type="Pfam" id="PF09990">
    <property type="entry name" value="DUF2231"/>
    <property type="match status" value="1"/>
</dbReference>
<feature type="transmembrane region" description="Helical" evidence="1">
    <location>
        <begin position="179"/>
        <end position="197"/>
    </location>
</feature>
<proteinExistence type="predicted"/>
<keyword evidence="1" id="KW-0472">Membrane</keyword>
<dbReference type="SUPFAM" id="SSF55856">
    <property type="entry name" value="Cytochrome b5-like heme/steroid binding domain"/>
    <property type="match status" value="1"/>
</dbReference>
<dbReference type="eggNOG" id="COG4244">
    <property type="taxonomic scope" value="Bacteria"/>
</dbReference>
<dbReference type="Pfam" id="PF00173">
    <property type="entry name" value="Cyt-b5"/>
    <property type="match status" value="1"/>
</dbReference>
<feature type="transmembrane region" description="Helical" evidence="1">
    <location>
        <begin position="108"/>
        <end position="131"/>
    </location>
</feature>
<dbReference type="Proteomes" id="UP000006055">
    <property type="component" value="Chromosome"/>
</dbReference>
<sequence>MDRQFDREGLAKNDGRENRPAFVAVNGTVYDVSASKRWAGGNHMKRHQAGTDLSMDIISAPHGLDVLDRFQSIGVYTPTLQAPSSPLKARVEDLLDTYPFFRRHPHPAVVHVPVGFLTIAPFLVVLSIVFGSARTEWAAYCCVLVATVSIPPSIATGYFTWWINYDLHDSPIIASKRRLAWVTLILAVLAGVTRGMAVQEPVNFTSVPVLIYLLLVSILAVLAARIGFLGGKLVFPYDSH</sequence>
<protein>
    <submittedName>
        <fullName evidence="3">Putative heme/steroid binding protein</fullName>
    </submittedName>
</protein>
<evidence type="ECO:0000313" key="4">
    <source>
        <dbReference type="Proteomes" id="UP000006055"/>
    </source>
</evidence>
<dbReference type="eggNOG" id="COG4892">
    <property type="taxonomic scope" value="Bacteria"/>
</dbReference>
<organism evidence="3 4">
    <name type="scientific">Desulfomonile tiedjei (strain ATCC 49306 / DSM 6799 / DCB-1)</name>
    <dbReference type="NCBI Taxonomy" id="706587"/>
    <lineage>
        <taxon>Bacteria</taxon>
        <taxon>Pseudomonadati</taxon>
        <taxon>Thermodesulfobacteriota</taxon>
        <taxon>Desulfomonilia</taxon>
        <taxon>Desulfomonilales</taxon>
        <taxon>Desulfomonilaceae</taxon>
        <taxon>Desulfomonile</taxon>
    </lineage>
</organism>
<dbReference type="STRING" id="706587.Desti_4452"/>
<dbReference type="HOGENOM" id="CLU_1203237_0_0_7"/>
<evidence type="ECO:0000256" key="1">
    <source>
        <dbReference type="SAM" id="Phobius"/>
    </source>
</evidence>
<evidence type="ECO:0000259" key="2">
    <source>
        <dbReference type="SMART" id="SM01117"/>
    </source>
</evidence>
<dbReference type="InterPro" id="IPR019251">
    <property type="entry name" value="DUF2231_TM"/>
</dbReference>
<feature type="transmembrane region" description="Helical" evidence="1">
    <location>
        <begin position="209"/>
        <end position="235"/>
    </location>
</feature>
<dbReference type="RefSeq" id="WP_014812199.1">
    <property type="nucleotide sequence ID" value="NC_018025.1"/>
</dbReference>
<dbReference type="EMBL" id="CP003360">
    <property type="protein sequence ID" value="AFM27084.1"/>
    <property type="molecule type" value="Genomic_DNA"/>
</dbReference>
<name>I4CBZ3_DESTA</name>
<keyword evidence="4" id="KW-1185">Reference proteome</keyword>
<dbReference type="SMART" id="SM01117">
    <property type="entry name" value="Cyt-b5"/>
    <property type="match status" value="1"/>
</dbReference>
<accession>I4CBZ3</accession>
<dbReference type="OrthoDB" id="9785263at2"/>
<dbReference type="InterPro" id="IPR036400">
    <property type="entry name" value="Cyt_B5-like_heme/steroid_sf"/>
</dbReference>
<dbReference type="KEGG" id="dti:Desti_4452"/>
<keyword evidence="1" id="KW-1133">Transmembrane helix</keyword>
<dbReference type="AlphaFoldDB" id="I4CBZ3"/>
<feature type="domain" description="Cytochrome b5 heme-binding" evidence="2">
    <location>
        <begin position="5"/>
        <end position="77"/>
    </location>
</feature>
<evidence type="ECO:0000313" key="3">
    <source>
        <dbReference type="EMBL" id="AFM27084.1"/>
    </source>
</evidence>
<keyword evidence="1" id="KW-0812">Transmembrane</keyword>
<dbReference type="InterPro" id="IPR001199">
    <property type="entry name" value="Cyt_B5-like_heme/steroid-bd"/>
</dbReference>
<feature type="transmembrane region" description="Helical" evidence="1">
    <location>
        <begin position="137"/>
        <end position="159"/>
    </location>
</feature>
<reference evidence="4" key="1">
    <citation type="submission" date="2012-06" db="EMBL/GenBank/DDBJ databases">
        <title>Complete sequence of chromosome of Desulfomonile tiedjei DSM 6799.</title>
        <authorList>
            <person name="Lucas S."/>
            <person name="Copeland A."/>
            <person name="Lapidus A."/>
            <person name="Glavina del Rio T."/>
            <person name="Dalin E."/>
            <person name="Tice H."/>
            <person name="Bruce D."/>
            <person name="Goodwin L."/>
            <person name="Pitluck S."/>
            <person name="Peters L."/>
            <person name="Ovchinnikova G."/>
            <person name="Zeytun A."/>
            <person name="Lu M."/>
            <person name="Kyrpides N."/>
            <person name="Mavromatis K."/>
            <person name="Ivanova N."/>
            <person name="Brettin T."/>
            <person name="Detter J.C."/>
            <person name="Han C."/>
            <person name="Larimer F."/>
            <person name="Land M."/>
            <person name="Hauser L."/>
            <person name="Markowitz V."/>
            <person name="Cheng J.-F."/>
            <person name="Hugenholtz P."/>
            <person name="Woyke T."/>
            <person name="Wu D."/>
            <person name="Spring S."/>
            <person name="Schroeder M."/>
            <person name="Brambilla E."/>
            <person name="Klenk H.-P."/>
            <person name="Eisen J.A."/>
        </authorList>
    </citation>
    <scope>NUCLEOTIDE SEQUENCE [LARGE SCALE GENOMIC DNA]</scope>
    <source>
        <strain evidence="4">ATCC 49306 / DSM 6799 / DCB-1</strain>
    </source>
</reference>